<dbReference type="AlphaFoldDB" id="A0A1R4I2H0"/>
<dbReference type="EMBL" id="FUKM01000050">
    <property type="protein sequence ID" value="SJN14047.1"/>
    <property type="molecule type" value="Genomic_DNA"/>
</dbReference>
<keyword evidence="1" id="KW-0812">Transmembrane</keyword>
<gene>
    <name evidence="2" type="ORF">CZ787_13185</name>
</gene>
<sequence length="43" mass="4728">MVGDANRKKPNTKTARFEVMIQNGPLVFIGLLLTAGAWLLREG</sequence>
<evidence type="ECO:0000256" key="1">
    <source>
        <dbReference type="SAM" id="Phobius"/>
    </source>
</evidence>
<feature type="transmembrane region" description="Helical" evidence="1">
    <location>
        <begin position="20"/>
        <end position="40"/>
    </location>
</feature>
<keyword evidence="1" id="KW-0472">Membrane</keyword>
<evidence type="ECO:0000313" key="2">
    <source>
        <dbReference type="EMBL" id="SJN14047.1"/>
    </source>
</evidence>
<keyword evidence="1" id="KW-1133">Transmembrane helix</keyword>
<protein>
    <submittedName>
        <fullName evidence="2">Uncharacterized protein</fullName>
    </submittedName>
</protein>
<evidence type="ECO:0000313" key="3">
    <source>
        <dbReference type="Proteomes" id="UP000196331"/>
    </source>
</evidence>
<name>A0A1R4I2H0_9GAMM</name>
<proteinExistence type="predicted"/>
<organism evidence="2 3">
    <name type="scientific">Halomonas citrativorans</name>
    <dbReference type="NCBI Taxonomy" id="2742612"/>
    <lineage>
        <taxon>Bacteria</taxon>
        <taxon>Pseudomonadati</taxon>
        <taxon>Pseudomonadota</taxon>
        <taxon>Gammaproteobacteria</taxon>
        <taxon>Oceanospirillales</taxon>
        <taxon>Halomonadaceae</taxon>
        <taxon>Halomonas</taxon>
    </lineage>
</organism>
<accession>A0A1R4I2H0</accession>
<reference evidence="2 3" key="1">
    <citation type="submission" date="2017-02" db="EMBL/GenBank/DDBJ databases">
        <authorList>
            <person name="Dridi B."/>
        </authorList>
    </citation>
    <scope>NUCLEOTIDE SEQUENCE [LARGE SCALE GENOMIC DNA]</scope>
    <source>
        <strain evidence="2 3">JB380</strain>
    </source>
</reference>
<comment type="caution">
    <text evidence="2">The sequence shown here is derived from an EMBL/GenBank/DDBJ whole genome shotgun (WGS) entry which is preliminary data.</text>
</comment>
<dbReference type="Proteomes" id="UP000196331">
    <property type="component" value="Unassembled WGS sequence"/>
</dbReference>